<dbReference type="Proteomes" id="UP000095621">
    <property type="component" value="Unassembled WGS sequence"/>
</dbReference>
<keyword evidence="4" id="KW-0597">Phosphoprotein</keyword>
<protein>
    <recommendedName>
        <fullName evidence="3">histidine kinase</fullName>
        <ecNumber evidence="3">2.7.13.3</ecNumber>
    </recommendedName>
</protein>
<sequence>MLERLSEAFKIQRQFTENAAHELRTPLSLMQIQLDLYNSGKHPGNDADTIQTIKMVTEQNERLSKMVKTLLDMSELQTVGRDETIIVNALIDEVLADLEPLAQEKNIKLIGKCKDVNMVGSDILIYRLVYNLVENAIKYNHSGGQVIVEAYQKEKQVYLSVEDTGSGIPEELKERVFEPFFRVDKSRSRELGGVGLGLALVNEIVRVHDGSIAIRPNPSGGTIIEVQFAVNRTTA</sequence>
<dbReference type="SMART" id="SM00388">
    <property type="entry name" value="HisKA"/>
    <property type="match status" value="1"/>
</dbReference>
<dbReference type="InterPro" id="IPR003661">
    <property type="entry name" value="HisK_dim/P_dom"/>
</dbReference>
<evidence type="ECO:0000313" key="9">
    <source>
        <dbReference type="EMBL" id="CUQ74670.1"/>
    </source>
</evidence>
<dbReference type="GO" id="GO:0016036">
    <property type="term" value="P:cellular response to phosphate starvation"/>
    <property type="evidence" value="ECO:0007669"/>
    <property type="project" value="TreeGrafter"/>
</dbReference>
<dbReference type="InterPro" id="IPR005467">
    <property type="entry name" value="His_kinase_dom"/>
</dbReference>
<accession>A0A174YVF1</accession>
<dbReference type="PANTHER" id="PTHR45453:SF1">
    <property type="entry name" value="PHOSPHATE REGULON SENSOR PROTEIN PHOR"/>
    <property type="match status" value="1"/>
</dbReference>
<dbReference type="FunFam" id="3.30.565.10:FF:000006">
    <property type="entry name" value="Sensor histidine kinase WalK"/>
    <property type="match status" value="1"/>
</dbReference>
<dbReference type="Pfam" id="PF02518">
    <property type="entry name" value="HATPase_c"/>
    <property type="match status" value="1"/>
</dbReference>
<evidence type="ECO:0000313" key="10">
    <source>
        <dbReference type="Proteomes" id="UP000095621"/>
    </source>
</evidence>
<dbReference type="Pfam" id="PF00512">
    <property type="entry name" value="HisKA"/>
    <property type="match status" value="1"/>
</dbReference>
<evidence type="ECO:0000256" key="3">
    <source>
        <dbReference type="ARBA" id="ARBA00012438"/>
    </source>
</evidence>
<evidence type="ECO:0000256" key="2">
    <source>
        <dbReference type="ARBA" id="ARBA00004370"/>
    </source>
</evidence>
<evidence type="ECO:0000256" key="6">
    <source>
        <dbReference type="ARBA" id="ARBA00022777"/>
    </source>
</evidence>
<dbReference type="InterPro" id="IPR003594">
    <property type="entry name" value="HATPase_dom"/>
</dbReference>
<gene>
    <name evidence="9" type="primary">senX3_1</name>
    <name evidence="9" type="ORF">ERS852490_00057</name>
</gene>
<comment type="subcellular location">
    <subcellularLocation>
        <location evidence="2">Membrane</location>
    </subcellularLocation>
</comment>
<dbReference type="InterPro" id="IPR036097">
    <property type="entry name" value="HisK_dim/P_sf"/>
</dbReference>
<dbReference type="EC" id="2.7.13.3" evidence="3"/>
<evidence type="ECO:0000256" key="7">
    <source>
        <dbReference type="ARBA" id="ARBA00023012"/>
    </source>
</evidence>
<feature type="domain" description="Histidine kinase" evidence="8">
    <location>
        <begin position="18"/>
        <end position="232"/>
    </location>
</feature>
<organism evidence="9 10">
    <name type="scientific">Lachnospira eligens</name>
    <dbReference type="NCBI Taxonomy" id="39485"/>
    <lineage>
        <taxon>Bacteria</taxon>
        <taxon>Bacillati</taxon>
        <taxon>Bacillota</taxon>
        <taxon>Clostridia</taxon>
        <taxon>Lachnospirales</taxon>
        <taxon>Lachnospiraceae</taxon>
        <taxon>Lachnospira</taxon>
    </lineage>
</organism>
<keyword evidence="5 9" id="KW-0808">Transferase</keyword>
<evidence type="ECO:0000256" key="1">
    <source>
        <dbReference type="ARBA" id="ARBA00000085"/>
    </source>
</evidence>
<dbReference type="EMBL" id="CZBU01000001">
    <property type="protein sequence ID" value="CUQ74670.1"/>
    <property type="molecule type" value="Genomic_DNA"/>
</dbReference>
<comment type="catalytic activity">
    <reaction evidence="1">
        <text>ATP + protein L-histidine = ADP + protein N-phospho-L-histidine.</text>
        <dbReference type="EC" id="2.7.13.3"/>
    </reaction>
</comment>
<evidence type="ECO:0000256" key="4">
    <source>
        <dbReference type="ARBA" id="ARBA00022553"/>
    </source>
</evidence>
<dbReference type="PROSITE" id="PS50109">
    <property type="entry name" value="HIS_KIN"/>
    <property type="match status" value="1"/>
</dbReference>
<evidence type="ECO:0000256" key="5">
    <source>
        <dbReference type="ARBA" id="ARBA00022679"/>
    </source>
</evidence>
<dbReference type="CDD" id="cd00075">
    <property type="entry name" value="HATPase"/>
    <property type="match status" value="1"/>
</dbReference>
<dbReference type="AlphaFoldDB" id="A0A174YVF1"/>
<dbReference type="GO" id="GO:0004721">
    <property type="term" value="F:phosphoprotein phosphatase activity"/>
    <property type="evidence" value="ECO:0007669"/>
    <property type="project" value="TreeGrafter"/>
</dbReference>
<dbReference type="InterPro" id="IPR036890">
    <property type="entry name" value="HATPase_C_sf"/>
</dbReference>
<dbReference type="Gene3D" id="1.10.287.130">
    <property type="match status" value="1"/>
</dbReference>
<dbReference type="SUPFAM" id="SSF55874">
    <property type="entry name" value="ATPase domain of HSP90 chaperone/DNA topoisomerase II/histidine kinase"/>
    <property type="match status" value="1"/>
</dbReference>
<dbReference type="GO" id="GO:0005886">
    <property type="term" value="C:plasma membrane"/>
    <property type="evidence" value="ECO:0007669"/>
    <property type="project" value="TreeGrafter"/>
</dbReference>
<dbReference type="PANTHER" id="PTHR45453">
    <property type="entry name" value="PHOSPHATE REGULON SENSOR PROTEIN PHOR"/>
    <property type="match status" value="1"/>
</dbReference>
<reference evidence="9 10" key="1">
    <citation type="submission" date="2015-09" db="EMBL/GenBank/DDBJ databases">
        <authorList>
            <consortium name="Pathogen Informatics"/>
        </authorList>
    </citation>
    <scope>NUCLEOTIDE SEQUENCE [LARGE SCALE GENOMIC DNA]</scope>
    <source>
        <strain evidence="9 10">2789STDY5834875</strain>
    </source>
</reference>
<dbReference type="Gene3D" id="3.30.565.10">
    <property type="entry name" value="Histidine kinase-like ATPase, C-terminal domain"/>
    <property type="match status" value="1"/>
</dbReference>
<name>A0A174YVF1_9FIRM</name>
<dbReference type="GO" id="GO:0000155">
    <property type="term" value="F:phosphorelay sensor kinase activity"/>
    <property type="evidence" value="ECO:0007669"/>
    <property type="project" value="InterPro"/>
</dbReference>
<dbReference type="PRINTS" id="PR00344">
    <property type="entry name" value="BCTRLSENSOR"/>
</dbReference>
<dbReference type="SUPFAM" id="SSF47384">
    <property type="entry name" value="Homodimeric domain of signal transducing histidine kinase"/>
    <property type="match status" value="1"/>
</dbReference>
<dbReference type="InterPro" id="IPR050351">
    <property type="entry name" value="BphY/WalK/GraS-like"/>
</dbReference>
<dbReference type="SMART" id="SM00387">
    <property type="entry name" value="HATPase_c"/>
    <property type="match status" value="1"/>
</dbReference>
<evidence type="ECO:0000259" key="8">
    <source>
        <dbReference type="PROSITE" id="PS50109"/>
    </source>
</evidence>
<dbReference type="InterPro" id="IPR004358">
    <property type="entry name" value="Sig_transdc_His_kin-like_C"/>
</dbReference>
<proteinExistence type="predicted"/>
<keyword evidence="6 9" id="KW-0418">Kinase</keyword>
<keyword evidence="7" id="KW-0902">Two-component regulatory system</keyword>
<dbReference type="CDD" id="cd00082">
    <property type="entry name" value="HisKA"/>
    <property type="match status" value="1"/>
</dbReference>